<name>A0A444YHY7_ARAHY</name>
<reference evidence="3 4" key="1">
    <citation type="submission" date="2019-01" db="EMBL/GenBank/DDBJ databases">
        <title>Sequencing of cultivated peanut Arachis hypogaea provides insights into genome evolution and oil improvement.</title>
        <authorList>
            <person name="Chen X."/>
        </authorList>
    </citation>
    <scope>NUCLEOTIDE SEQUENCE [LARGE SCALE GENOMIC DNA]</scope>
    <source>
        <strain evidence="4">cv. Fuhuasheng</strain>
        <tissue evidence="3">Leaves</tissue>
    </source>
</reference>
<accession>A0A444YHY7</accession>
<organism evidence="3 4">
    <name type="scientific">Arachis hypogaea</name>
    <name type="common">Peanut</name>
    <dbReference type="NCBI Taxonomy" id="3818"/>
    <lineage>
        <taxon>Eukaryota</taxon>
        <taxon>Viridiplantae</taxon>
        <taxon>Streptophyta</taxon>
        <taxon>Embryophyta</taxon>
        <taxon>Tracheophyta</taxon>
        <taxon>Spermatophyta</taxon>
        <taxon>Magnoliopsida</taxon>
        <taxon>eudicotyledons</taxon>
        <taxon>Gunneridae</taxon>
        <taxon>Pentapetalae</taxon>
        <taxon>rosids</taxon>
        <taxon>fabids</taxon>
        <taxon>Fabales</taxon>
        <taxon>Fabaceae</taxon>
        <taxon>Papilionoideae</taxon>
        <taxon>50 kb inversion clade</taxon>
        <taxon>dalbergioids sensu lato</taxon>
        <taxon>Dalbergieae</taxon>
        <taxon>Pterocarpus clade</taxon>
        <taxon>Arachis</taxon>
    </lineage>
</organism>
<evidence type="ECO:0000256" key="1">
    <source>
        <dbReference type="SAM" id="MobiDB-lite"/>
    </source>
</evidence>
<evidence type="ECO:0000313" key="3">
    <source>
        <dbReference type="EMBL" id="RYR01504.1"/>
    </source>
</evidence>
<feature type="compositionally biased region" description="Low complexity" evidence="1">
    <location>
        <begin position="198"/>
        <end position="207"/>
    </location>
</feature>
<sequence>MSFSEFQNTKIEKLGLHGVKWVEKLFYKILISVLRDDVKYDSFVINSDEDLQVLFYCRSQFSEVRTLELLAKFVDVVCSSRAEAVLVASPSFAIDINCNRDGEVGGNRPFSELAIAMAGTPIMVPIFGEDRALDGVENILRDDDDDNDVDRATIDDDSDDDIARSIPAGEKEKKERKGEERTGRAEGRKEGEEGGTVGVTAPAAAVGKGVGDPRGRGHRGREGAVIHRGRRRETAATAAPPPSRPAACAATVQLEPPPRHSSPSRGSSEPRERAARGEGGVAIRGARIVTVAVLRHCRAAVDTDLTKGEEGNATKMGWKGRKPPSPPSSHLRRCCRRKLPLKLLFSCEFFRYGLKPLPLKLAGAVAALYFSSLLLFLVAIRVAMVAEKVIWSFGCGYRCDESREKGIQRV</sequence>
<comment type="caution">
    <text evidence="3">The sequence shown here is derived from an EMBL/GenBank/DDBJ whole genome shotgun (WGS) entry which is preliminary data.</text>
</comment>
<evidence type="ECO:0000256" key="2">
    <source>
        <dbReference type="SAM" id="Phobius"/>
    </source>
</evidence>
<keyword evidence="2" id="KW-0472">Membrane</keyword>
<keyword evidence="2" id="KW-1133">Transmembrane helix</keyword>
<dbReference type="AlphaFoldDB" id="A0A444YHY7"/>
<proteinExistence type="predicted"/>
<dbReference type="EMBL" id="SDMP01000016">
    <property type="protein sequence ID" value="RYR01504.1"/>
    <property type="molecule type" value="Genomic_DNA"/>
</dbReference>
<feature type="compositionally biased region" description="Basic and acidic residues" evidence="1">
    <location>
        <begin position="211"/>
        <end position="225"/>
    </location>
</feature>
<feature type="region of interest" description="Disordered" evidence="1">
    <location>
        <begin position="311"/>
        <end position="330"/>
    </location>
</feature>
<feature type="region of interest" description="Disordered" evidence="1">
    <location>
        <begin position="139"/>
        <end position="279"/>
    </location>
</feature>
<keyword evidence="2" id="KW-0812">Transmembrane</keyword>
<protein>
    <submittedName>
        <fullName evidence="3">Uncharacterized protein</fullName>
    </submittedName>
</protein>
<feature type="transmembrane region" description="Helical" evidence="2">
    <location>
        <begin position="361"/>
        <end position="383"/>
    </location>
</feature>
<dbReference type="Proteomes" id="UP000289738">
    <property type="component" value="Chromosome B06"/>
</dbReference>
<feature type="compositionally biased region" description="Basic and acidic residues" evidence="1">
    <location>
        <begin position="169"/>
        <end position="192"/>
    </location>
</feature>
<gene>
    <name evidence="3" type="ORF">Ahy_B06g080379</name>
</gene>
<evidence type="ECO:0000313" key="4">
    <source>
        <dbReference type="Proteomes" id="UP000289738"/>
    </source>
</evidence>
<keyword evidence="4" id="KW-1185">Reference proteome</keyword>